<evidence type="ECO:0000313" key="1">
    <source>
        <dbReference type="EMBL" id="MCW4627746.1"/>
    </source>
</evidence>
<sequence length="133" mass="15096">MSGVPDISEESIERFLKSELPIKENLRLLMFDFMQAATTNKEELLIVLEIVRTHPKAGQIQLARMSEARSHLSQLLAMKIENSSALVLDILAEMLLFSGWTGILRWLKEPIELEEAFDVSWEALGEVTKILTV</sequence>
<reference evidence="1" key="1">
    <citation type="submission" date="2022-11" db="EMBL/GenBank/DDBJ databases">
        <title>Marinomonas sp. nov., isolated from marine algae.</title>
        <authorList>
            <person name="Choi D.G."/>
            <person name="Kim J.M."/>
            <person name="Lee J.K."/>
            <person name="Baek J.H."/>
            <person name="Jeon C.O."/>
        </authorList>
    </citation>
    <scope>NUCLEOTIDE SEQUENCE</scope>
    <source>
        <strain evidence="1">KJ51-3</strain>
    </source>
</reference>
<accession>A0ABT3KB29</accession>
<organism evidence="1 2">
    <name type="scientific">Marinomonas rhodophyticola</name>
    <dbReference type="NCBI Taxonomy" id="2992803"/>
    <lineage>
        <taxon>Bacteria</taxon>
        <taxon>Pseudomonadati</taxon>
        <taxon>Pseudomonadota</taxon>
        <taxon>Gammaproteobacteria</taxon>
        <taxon>Oceanospirillales</taxon>
        <taxon>Oceanospirillaceae</taxon>
        <taxon>Marinomonas</taxon>
    </lineage>
</organism>
<dbReference type="RefSeq" id="WP_265216848.1">
    <property type="nucleotide sequence ID" value="NZ_JAPEUL010000004.1"/>
</dbReference>
<comment type="caution">
    <text evidence="1">The sequence shown here is derived from an EMBL/GenBank/DDBJ whole genome shotgun (WGS) entry which is preliminary data.</text>
</comment>
<evidence type="ECO:0000313" key="2">
    <source>
        <dbReference type="Proteomes" id="UP001431181"/>
    </source>
</evidence>
<proteinExistence type="predicted"/>
<protein>
    <recommendedName>
        <fullName evidence="3">TetR family transcriptional regulator</fullName>
    </recommendedName>
</protein>
<keyword evidence="2" id="KW-1185">Reference proteome</keyword>
<dbReference type="Proteomes" id="UP001431181">
    <property type="component" value="Unassembled WGS sequence"/>
</dbReference>
<name>A0ABT3KB29_9GAMM</name>
<dbReference type="EMBL" id="JAPEUL010000004">
    <property type="protein sequence ID" value="MCW4627746.1"/>
    <property type="molecule type" value="Genomic_DNA"/>
</dbReference>
<evidence type="ECO:0008006" key="3">
    <source>
        <dbReference type="Google" id="ProtNLM"/>
    </source>
</evidence>
<gene>
    <name evidence="1" type="ORF">ONZ52_01390</name>
</gene>